<reference evidence="4" key="1">
    <citation type="submission" date="2016-06" db="UniProtKB">
        <authorList>
            <consortium name="WormBaseParasite"/>
        </authorList>
    </citation>
    <scope>IDENTIFICATION</scope>
</reference>
<proteinExistence type="predicted"/>
<protein>
    <submittedName>
        <fullName evidence="4">Deltameth_res domain-containing protein</fullName>
    </submittedName>
</protein>
<evidence type="ECO:0000313" key="2">
    <source>
        <dbReference type="EMBL" id="VDK38710.1"/>
    </source>
</evidence>
<keyword evidence="1" id="KW-0812">Transmembrane</keyword>
<keyword evidence="1" id="KW-1133">Transmembrane helix</keyword>
<keyword evidence="1" id="KW-0472">Membrane</keyword>
<evidence type="ECO:0000256" key="1">
    <source>
        <dbReference type="SAM" id="Phobius"/>
    </source>
</evidence>
<evidence type="ECO:0000313" key="3">
    <source>
        <dbReference type="Proteomes" id="UP000271098"/>
    </source>
</evidence>
<evidence type="ECO:0000313" key="4">
    <source>
        <dbReference type="WBParaSite" id="GPUH_0000326101-mRNA-1"/>
    </source>
</evidence>
<feature type="transmembrane region" description="Helical" evidence="1">
    <location>
        <begin position="81"/>
        <end position="103"/>
    </location>
</feature>
<dbReference type="EMBL" id="UYRT01005442">
    <property type="protein sequence ID" value="VDK38710.1"/>
    <property type="molecule type" value="Genomic_DNA"/>
</dbReference>
<dbReference type="WBParaSite" id="GPUH_0000326101-mRNA-1">
    <property type="protein sequence ID" value="GPUH_0000326101-mRNA-1"/>
    <property type="gene ID" value="GPUH_0000326101"/>
</dbReference>
<sequence>MDTLRDAGMYVLSNSLPLCNPITELAITDTKSDHIKRYHAKDAYDQRSDNYYHHHHDQDFDSGLSDRQHHSLLYQIDKSMWHLPCFLLTMGTIGCALFAYQAYERYEQQRRRGATPARRNTFPL</sequence>
<dbReference type="AlphaFoldDB" id="A0A183D3G5"/>
<dbReference type="Proteomes" id="UP000271098">
    <property type="component" value="Unassembled WGS sequence"/>
</dbReference>
<accession>A0A183D3G5</accession>
<name>A0A183D3G5_9BILA</name>
<reference evidence="2 3" key="2">
    <citation type="submission" date="2018-11" db="EMBL/GenBank/DDBJ databases">
        <authorList>
            <consortium name="Pathogen Informatics"/>
        </authorList>
    </citation>
    <scope>NUCLEOTIDE SEQUENCE [LARGE SCALE GENOMIC DNA]</scope>
</reference>
<keyword evidence="3" id="KW-1185">Reference proteome</keyword>
<organism evidence="4">
    <name type="scientific">Gongylonema pulchrum</name>
    <dbReference type="NCBI Taxonomy" id="637853"/>
    <lineage>
        <taxon>Eukaryota</taxon>
        <taxon>Metazoa</taxon>
        <taxon>Ecdysozoa</taxon>
        <taxon>Nematoda</taxon>
        <taxon>Chromadorea</taxon>
        <taxon>Rhabditida</taxon>
        <taxon>Spirurina</taxon>
        <taxon>Spiruromorpha</taxon>
        <taxon>Spiruroidea</taxon>
        <taxon>Gongylonematidae</taxon>
        <taxon>Gongylonema</taxon>
    </lineage>
</organism>
<gene>
    <name evidence="2" type="ORF">GPUH_LOCUS3255</name>
</gene>